<proteinExistence type="predicted"/>
<accession>A0A0F9HFZ3</accession>
<dbReference type="EMBL" id="LAZR01024785">
    <property type="protein sequence ID" value="KKL74017.1"/>
    <property type="molecule type" value="Genomic_DNA"/>
</dbReference>
<protein>
    <submittedName>
        <fullName evidence="1">Uncharacterized protein</fullName>
    </submittedName>
</protein>
<feature type="non-terminal residue" evidence="1">
    <location>
        <position position="1"/>
    </location>
</feature>
<gene>
    <name evidence="1" type="ORF">LCGC14_2069070</name>
</gene>
<reference evidence="1" key="1">
    <citation type="journal article" date="2015" name="Nature">
        <title>Complex archaea that bridge the gap between prokaryotes and eukaryotes.</title>
        <authorList>
            <person name="Spang A."/>
            <person name="Saw J.H."/>
            <person name="Jorgensen S.L."/>
            <person name="Zaremba-Niedzwiedzka K."/>
            <person name="Martijn J."/>
            <person name="Lind A.E."/>
            <person name="van Eijk R."/>
            <person name="Schleper C."/>
            <person name="Guy L."/>
            <person name="Ettema T.J."/>
        </authorList>
    </citation>
    <scope>NUCLEOTIDE SEQUENCE</scope>
</reference>
<evidence type="ECO:0000313" key="1">
    <source>
        <dbReference type="EMBL" id="KKL74017.1"/>
    </source>
</evidence>
<dbReference type="AlphaFoldDB" id="A0A0F9HFZ3"/>
<organism evidence="1">
    <name type="scientific">marine sediment metagenome</name>
    <dbReference type="NCBI Taxonomy" id="412755"/>
    <lineage>
        <taxon>unclassified sequences</taxon>
        <taxon>metagenomes</taxon>
        <taxon>ecological metagenomes</taxon>
    </lineage>
</organism>
<name>A0A0F9HFZ3_9ZZZZ</name>
<comment type="caution">
    <text evidence="1">The sequence shown here is derived from an EMBL/GenBank/DDBJ whole genome shotgun (WGS) entry which is preliminary data.</text>
</comment>
<sequence>TEISNEQSAKAARLFFKERAVEILRGEDV</sequence>